<evidence type="ECO:0000256" key="3">
    <source>
        <dbReference type="ARBA" id="ARBA00006678"/>
    </source>
</evidence>
<dbReference type="Gene3D" id="3.30.230.70">
    <property type="entry name" value="GHMP Kinase, N-terminal domain"/>
    <property type="match status" value="1"/>
</dbReference>
<dbReference type="SUPFAM" id="SSF54211">
    <property type="entry name" value="Ribosomal protein S5 domain 2-like"/>
    <property type="match status" value="1"/>
</dbReference>
<dbReference type="GO" id="GO:0071035">
    <property type="term" value="P:nuclear polyadenylation-dependent rRNA catabolic process"/>
    <property type="evidence" value="ECO:0007669"/>
    <property type="project" value="TreeGrafter"/>
</dbReference>
<accession>A0A6J1NPY9</accession>
<dbReference type="KEGG" id="bany:112052204"/>
<keyword evidence="5" id="KW-0698">rRNA processing</keyword>
<protein>
    <recommendedName>
        <fullName evidence="9">Ribosomal RNA-processing protein 43</fullName>
    </recommendedName>
</protein>
<dbReference type="GO" id="GO:0000177">
    <property type="term" value="C:cytoplasmic exosome (RNase complex)"/>
    <property type="evidence" value="ECO:0007669"/>
    <property type="project" value="TreeGrafter"/>
</dbReference>
<dbReference type="InterPro" id="IPR050590">
    <property type="entry name" value="Exosome_comp_Rrp42_subfam"/>
</dbReference>
<comment type="subcellular location">
    <subcellularLocation>
        <location evidence="1">Cytoplasm</location>
    </subcellularLocation>
    <subcellularLocation>
        <location evidence="2">Nucleus</location>
        <location evidence="2">Nucleolus</location>
    </subcellularLocation>
</comment>
<organism evidence="11 12">
    <name type="scientific">Bicyclus anynana</name>
    <name type="common">Squinting bush brown butterfly</name>
    <dbReference type="NCBI Taxonomy" id="110368"/>
    <lineage>
        <taxon>Eukaryota</taxon>
        <taxon>Metazoa</taxon>
        <taxon>Ecdysozoa</taxon>
        <taxon>Arthropoda</taxon>
        <taxon>Hexapoda</taxon>
        <taxon>Insecta</taxon>
        <taxon>Pterygota</taxon>
        <taxon>Neoptera</taxon>
        <taxon>Endopterygota</taxon>
        <taxon>Lepidoptera</taxon>
        <taxon>Glossata</taxon>
        <taxon>Ditrysia</taxon>
        <taxon>Papilionoidea</taxon>
        <taxon>Nymphalidae</taxon>
        <taxon>Satyrinae</taxon>
        <taxon>Satyrini</taxon>
        <taxon>Mycalesina</taxon>
        <taxon>Bicyclus</taxon>
    </lineage>
</organism>
<evidence type="ECO:0000256" key="5">
    <source>
        <dbReference type="ARBA" id="ARBA00022552"/>
    </source>
</evidence>
<dbReference type="PANTHER" id="PTHR11097">
    <property type="entry name" value="EXOSOME COMPLEX EXONUCLEASE RIBOSOMAL RNA PROCESSING PROTEIN"/>
    <property type="match status" value="1"/>
</dbReference>
<dbReference type="GO" id="GO:0071028">
    <property type="term" value="P:nuclear mRNA surveillance"/>
    <property type="evidence" value="ECO:0007669"/>
    <property type="project" value="TreeGrafter"/>
</dbReference>
<dbReference type="AlphaFoldDB" id="A0A6J1NPY9"/>
<dbReference type="Proteomes" id="UP001652582">
    <property type="component" value="Chromosome 6"/>
</dbReference>
<dbReference type="GO" id="GO:0071038">
    <property type="term" value="P:TRAMP-dependent tRNA surveillance pathway"/>
    <property type="evidence" value="ECO:0007669"/>
    <property type="project" value="TreeGrafter"/>
</dbReference>
<dbReference type="InterPro" id="IPR001247">
    <property type="entry name" value="ExoRNase_PH_dom1"/>
</dbReference>
<dbReference type="InterPro" id="IPR020568">
    <property type="entry name" value="Ribosomal_Su5_D2-typ_SF"/>
</dbReference>
<dbReference type="GO" id="GO:0034473">
    <property type="term" value="P:U1 snRNA 3'-end processing"/>
    <property type="evidence" value="ECO:0007669"/>
    <property type="project" value="TreeGrafter"/>
</dbReference>
<sequence length="281" mass="30919">MTEVYKHIHPSKYFNDYINQDVRPDGRDFDQQRDVIININGITSADASAIVKCGNTTVVCGIKLELARPKAEEPDIGFLISNVELLPLCSSKFRPGPPSDYAQVISNIVSDIVINSKCVDLKDLCVVTDKLAWVIYCDLVCLDYDGSIVDACIIALITSLKTLSLPTVTYDNETEEVKVDTGVKIPLQVHGLPVATSFGIYHKLPRNIILADPSAYEEEMCGGIGANLIVCWNKGLFCGIQKFGGCNLSTEDEKRTISLAKQRCKLVEQVIETCIKNGEVK</sequence>
<name>A0A6J1NPY9_BICAN</name>
<evidence type="ECO:0000256" key="1">
    <source>
        <dbReference type="ARBA" id="ARBA00004496"/>
    </source>
</evidence>
<keyword evidence="8" id="KW-0539">Nucleus</keyword>
<dbReference type="GO" id="GO:0035925">
    <property type="term" value="F:mRNA 3'-UTR AU-rich region binding"/>
    <property type="evidence" value="ECO:0007669"/>
    <property type="project" value="TreeGrafter"/>
</dbReference>
<evidence type="ECO:0000313" key="11">
    <source>
        <dbReference type="Proteomes" id="UP001652582"/>
    </source>
</evidence>
<dbReference type="GO" id="GO:0000176">
    <property type="term" value="C:nuclear exosome (RNase complex)"/>
    <property type="evidence" value="ECO:0007669"/>
    <property type="project" value="TreeGrafter"/>
</dbReference>
<keyword evidence="11" id="KW-1185">Reference proteome</keyword>
<evidence type="ECO:0000313" key="12">
    <source>
        <dbReference type="RefSeq" id="XP_023946968.1"/>
    </source>
</evidence>
<dbReference type="InterPro" id="IPR033196">
    <property type="entry name" value="Rrp43"/>
</dbReference>
<dbReference type="PANTHER" id="PTHR11097:SF9">
    <property type="entry name" value="EXOSOME COMPLEX COMPONENT RRP43"/>
    <property type="match status" value="1"/>
</dbReference>
<dbReference type="RefSeq" id="XP_023946968.1">
    <property type="nucleotide sequence ID" value="XM_024091200.2"/>
</dbReference>
<dbReference type="GO" id="GO:0005730">
    <property type="term" value="C:nucleolus"/>
    <property type="evidence" value="ECO:0007669"/>
    <property type="project" value="UniProtKB-SubCell"/>
</dbReference>
<dbReference type="InterPro" id="IPR036345">
    <property type="entry name" value="ExoRNase_PH_dom2_sf"/>
</dbReference>
<proteinExistence type="inferred from homology"/>
<dbReference type="GO" id="GO:0016075">
    <property type="term" value="P:rRNA catabolic process"/>
    <property type="evidence" value="ECO:0007669"/>
    <property type="project" value="TreeGrafter"/>
</dbReference>
<dbReference type="CDD" id="cd11369">
    <property type="entry name" value="RNase_PH_RRP43"/>
    <property type="match status" value="1"/>
</dbReference>
<dbReference type="GO" id="GO:0034475">
    <property type="term" value="P:U4 snRNA 3'-end processing"/>
    <property type="evidence" value="ECO:0007669"/>
    <property type="project" value="TreeGrafter"/>
</dbReference>
<keyword evidence="7" id="KW-0694">RNA-binding</keyword>
<dbReference type="GO" id="GO:0034476">
    <property type="term" value="P:U5 snRNA 3'-end processing"/>
    <property type="evidence" value="ECO:0007669"/>
    <property type="project" value="TreeGrafter"/>
</dbReference>
<dbReference type="SUPFAM" id="SSF55666">
    <property type="entry name" value="Ribonuclease PH domain 2-like"/>
    <property type="match status" value="1"/>
</dbReference>
<evidence type="ECO:0000259" key="10">
    <source>
        <dbReference type="Pfam" id="PF01138"/>
    </source>
</evidence>
<feature type="domain" description="Exoribonuclease phosphorolytic" evidence="10">
    <location>
        <begin position="31"/>
        <end position="166"/>
    </location>
</feature>
<dbReference type="Pfam" id="PF01138">
    <property type="entry name" value="RNase_PH"/>
    <property type="match status" value="1"/>
</dbReference>
<evidence type="ECO:0000256" key="6">
    <source>
        <dbReference type="ARBA" id="ARBA00022835"/>
    </source>
</evidence>
<keyword evidence="4" id="KW-0963">Cytoplasm</keyword>
<evidence type="ECO:0000256" key="2">
    <source>
        <dbReference type="ARBA" id="ARBA00004604"/>
    </source>
</evidence>
<dbReference type="GO" id="GO:0000467">
    <property type="term" value="P:exonucleolytic trimming to generate mature 3'-end of 5.8S rRNA from tricistronic rRNA transcript (SSU-rRNA, 5.8S rRNA, LSU-rRNA)"/>
    <property type="evidence" value="ECO:0007669"/>
    <property type="project" value="TreeGrafter"/>
</dbReference>
<evidence type="ECO:0000256" key="8">
    <source>
        <dbReference type="ARBA" id="ARBA00023242"/>
    </source>
</evidence>
<dbReference type="GeneID" id="112052204"/>
<reference evidence="12" key="1">
    <citation type="submission" date="2025-08" db="UniProtKB">
        <authorList>
            <consortium name="RefSeq"/>
        </authorList>
    </citation>
    <scope>IDENTIFICATION</scope>
</reference>
<comment type="similarity">
    <text evidence="3">Belongs to the RNase PH family.</text>
</comment>
<evidence type="ECO:0000256" key="9">
    <source>
        <dbReference type="ARBA" id="ARBA00030617"/>
    </source>
</evidence>
<gene>
    <name evidence="12" type="primary">LOC112052204</name>
</gene>
<dbReference type="OrthoDB" id="45882at2759"/>
<evidence type="ECO:0000256" key="4">
    <source>
        <dbReference type="ARBA" id="ARBA00022490"/>
    </source>
</evidence>
<dbReference type="FunFam" id="3.30.230.70:FF:000017">
    <property type="entry name" value="Exosome complex component Rrp42"/>
    <property type="match status" value="1"/>
</dbReference>
<keyword evidence="6" id="KW-0271">Exosome</keyword>
<dbReference type="InterPro" id="IPR027408">
    <property type="entry name" value="PNPase/RNase_PH_dom_sf"/>
</dbReference>
<evidence type="ECO:0000256" key="7">
    <source>
        <dbReference type="ARBA" id="ARBA00022884"/>
    </source>
</evidence>